<keyword evidence="3" id="KW-1185">Reference proteome</keyword>
<name>A0A8H6YZ89_9AGAR</name>
<dbReference type="EMBL" id="JACAZH010000006">
    <property type="protein sequence ID" value="KAF7366515.1"/>
    <property type="molecule type" value="Genomic_DNA"/>
</dbReference>
<gene>
    <name evidence="2" type="ORF">MSAN_00908800</name>
</gene>
<keyword evidence="1" id="KW-0472">Membrane</keyword>
<keyword evidence="1" id="KW-1133">Transmembrane helix</keyword>
<feature type="transmembrane region" description="Helical" evidence="1">
    <location>
        <begin position="20"/>
        <end position="38"/>
    </location>
</feature>
<proteinExistence type="predicted"/>
<dbReference type="OrthoDB" id="3009473at2759"/>
<dbReference type="AlphaFoldDB" id="A0A8H6YZ89"/>
<sequence length="177" mass="20144">MPAIAEEAIFTAASETPTKAVTVLVVIAAAASVIYAVWPSRLIPILLSAMREASKVYAEAYRMGLRSSDETEMSRLRRKVSNVIDETHRNAESWPAALYDFLCGRTFTLLYSIYEVKSFGARITMLKEVAQLRIENNLPPWPQTTQQLGHSFRDYAGSWWWLFSACLCRLRRSFVEE</sequence>
<protein>
    <submittedName>
        <fullName evidence="2">Uncharacterized protein</fullName>
    </submittedName>
</protein>
<reference evidence="2" key="1">
    <citation type="submission" date="2020-05" db="EMBL/GenBank/DDBJ databases">
        <title>Mycena genomes resolve the evolution of fungal bioluminescence.</title>
        <authorList>
            <person name="Tsai I.J."/>
        </authorList>
    </citation>
    <scope>NUCLEOTIDE SEQUENCE</scope>
    <source>
        <strain evidence="2">160909Yilan</strain>
    </source>
</reference>
<organism evidence="2 3">
    <name type="scientific">Mycena sanguinolenta</name>
    <dbReference type="NCBI Taxonomy" id="230812"/>
    <lineage>
        <taxon>Eukaryota</taxon>
        <taxon>Fungi</taxon>
        <taxon>Dikarya</taxon>
        <taxon>Basidiomycota</taxon>
        <taxon>Agaricomycotina</taxon>
        <taxon>Agaricomycetes</taxon>
        <taxon>Agaricomycetidae</taxon>
        <taxon>Agaricales</taxon>
        <taxon>Marasmiineae</taxon>
        <taxon>Mycenaceae</taxon>
        <taxon>Mycena</taxon>
    </lineage>
</organism>
<keyword evidence="1" id="KW-0812">Transmembrane</keyword>
<accession>A0A8H6YZ89</accession>
<comment type="caution">
    <text evidence="2">The sequence shown here is derived from an EMBL/GenBank/DDBJ whole genome shotgun (WGS) entry which is preliminary data.</text>
</comment>
<evidence type="ECO:0000313" key="2">
    <source>
        <dbReference type="EMBL" id="KAF7366515.1"/>
    </source>
</evidence>
<dbReference type="Proteomes" id="UP000623467">
    <property type="component" value="Unassembled WGS sequence"/>
</dbReference>
<evidence type="ECO:0000256" key="1">
    <source>
        <dbReference type="SAM" id="Phobius"/>
    </source>
</evidence>
<evidence type="ECO:0000313" key="3">
    <source>
        <dbReference type="Proteomes" id="UP000623467"/>
    </source>
</evidence>